<dbReference type="KEGG" id="tam:Theam_1096"/>
<dbReference type="InterPro" id="IPR012675">
    <property type="entry name" value="Beta-grasp_dom_sf"/>
</dbReference>
<protein>
    <submittedName>
        <fullName evidence="2">Ferredoxin</fullName>
    </submittedName>
</protein>
<dbReference type="Gene3D" id="3.30.420.480">
    <property type="entry name" value="Domain of unknown function (DUF4445)"/>
    <property type="match status" value="1"/>
</dbReference>
<dbReference type="InterPro" id="IPR052911">
    <property type="entry name" value="Corrinoid_activation_enz"/>
</dbReference>
<dbReference type="HOGENOM" id="CLU_019091_1_0_0"/>
<dbReference type="PANTHER" id="PTHR42895:SF2">
    <property type="entry name" value="IRON-SULFUR CLUSTER PROTEIN"/>
    <property type="match status" value="1"/>
</dbReference>
<dbReference type="STRING" id="648996.Theam_1096"/>
<keyword evidence="3" id="KW-1185">Reference proteome</keyword>
<dbReference type="AlphaFoldDB" id="E8T2G8"/>
<dbReference type="PANTHER" id="PTHR42895">
    <property type="entry name" value="IRON-SULFUR CLUSTER-BINDING PROTEIN-RELATED"/>
    <property type="match status" value="1"/>
</dbReference>
<dbReference type="Pfam" id="PF14574">
    <property type="entry name" value="RACo_C_ter"/>
    <property type="match status" value="1"/>
</dbReference>
<evidence type="ECO:0000259" key="1">
    <source>
        <dbReference type="PROSITE" id="PS51085"/>
    </source>
</evidence>
<sequence length="474" mass="51388">MKVEVSVPEGKSLYQVLREEGLIKSAYCGGRGICGKCRVRLGGKEELACLVFGPFEGEVEIEEELLTAPGENLPPIPPTGKSGFGVALDVGTTGVEAALFELCSGKFVKSVKGVNLQASFGADIVTRVELAREHYGKQRELLLKTVELLLKELPAKPTEVVAVCNSVIHHFLLGLPVSGFERYPFKLYEREPVETTGRELGLDGFPSTKFILPPPLESFVGSDLLANLHYLTAEGRTNFTVADLGTNAEIARWEKGEGVATSVPAGPAFEGVGLFSGMRAVEGAVYKVFFDGRSFRFLTIGNRKPEGICASGYFDLIYLLKSFRALNSEGTFTEEAPPLIRERIREINGEKAFLLYSDPEREVALTQSDIRKFMLAKAGVYGALKTLTEGTPPKELIFSGAFGSHLSERSVKGVKLIPSQLPPPEPAGNLALKGAALTLSTGVEPFKKLKEKLSHVELAGNKTFEKAYVEGLEL</sequence>
<dbReference type="EMBL" id="CP002444">
    <property type="protein sequence ID" value="ADU97063.1"/>
    <property type="molecule type" value="Genomic_DNA"/>
</dbReference>
<dbReference type="Proteomes" id="UP000006362">
    <property type="component" value="Chromosome"/>
</dbReference>
<accession>E8T2G8</accession>
<dbReference type="RefSeq" id="WP_013537849.1">
    <property type="nucleotide sequence ID" value="NC_014926.1"/>
</dbReference>
<name>E8T2G8_THEA1</name>
<dbReference type="InterPro" id="IPR001041">
    <property type="entry name" value="2Fe-2S_ferredoxin-type"/>
</dbReference>
<dbReference type="InterPro" id="IPR027980">
    <property type="entry name" value="RACo_C"/>
</dbReference>
<dbReference type="InterPro" id="IPR042259">
    <property type="entry name" value="Raco-like_middle_sf"/>
</dbReference>
<dbReference type="Gene3D" id="3.10.20.30">
    <property type="match status" value="1"/>
</dbReference>
<feature type="domain" description="2Fe-2S ferredoxin-type" evidence="1">
    <location>
        <begin position="1"/>
        <end position="65"/>
    </location>
</feature>
<organism evidence="2 3">
    <name type="scientific">Thermovibrio ammonificans (strain DSM 15698 / JCM 12110 / HB-1)</name>
    <dbReference type="NCBI Taxonomy" id="648996"/>
    <lineage>
        <taxon>Bacteria</taxon>
        <taxon>Pseudomonadati</taxon>
        <taxon>Aquificota</taxon>
        <taxon>Aquificia</taxon>
        <taxon>Desulfurobacteriales</taxon>
        <taxon>Desulfurobacteriaceae</taxon>
        <taxon>Thermovibrio</taxon>
    </lineage>
</organism>
<dbReference type="eggNOG" id="COG2871">
    <property type="taxonomic scope" value="Bacteria"/>
</dbReference>
<evidence type="ECO:0000313" key="3">
    <source>
        <dbReference type="Proteomes" id="UP000006362"/>
    </source>
</evidence>
<dbReference type="Pfam" id="PF17651">
    <property type="entry name" value="Raco_middle"/>
    <property type="match status" value="1"/>
</dbReference>
<gene>
    <name evidence="2" type="ordered locus">Theam_1096</name>
</gene>
<dbReference type="GO" id="GO:0051536">
    <property type="term" value="F:iron-sulfur cluster binding"/>
    <property type="evidence" value="ECO:0007669"/>
    <property type="project" value="InterPro"/>
</dbReference>
<dbReference type="OrthoDB" id="9810588at2"/>
<dbReference type="PROSITE" id="PS51085">
    <property type="entry name" value="2FE2S_FER_2"/>
    <property type="match status" value="1"/>
</dbReference>
<dbReference type="SUPFAM" id="SSF54292">
    <property type="entry name" value="2Fe-2S ferredoxin-like"/>
    <property type="match status" value="1"/>
</dbReference>
<dbReference type="InterPro" id="IPR041414">
    <property type="entry name" value="Raco-like_middle"/>
</dbReference>
<dbReference type="InterPro" id="IPR036010">
    <property type="entry name" value="2Fe-2S_ferredoxin-like_sf"/>
</dbReference>
<dbReference type="CDD" id="cd00207">
    <property type="entry name" value="fer2"/>
    <property type="match status" value="1"/>
</dbReference>
<dbReference type="eggNOG" id="COG3894">
    <property type="taxonomic scope" value="Bacteria"/>
</dbReference>
<reference evidence="2" key="1">
    <citation type="submission" date="2011-01" db="EMBL/GenBank/DDBJ databases">
        <title>Complete sequence of chromosome of Thermovibrio ammonificans HB-1.</title>
        <authorList>
            <consortium name="US DOE Joint Genome Institute"/>
            <person name="Lucas S."/>
            <person name="Copeland A."/>
            <person name="Lapidus A."/>
            <person name="Cheng J.-F."/>
            <person name="Goodwin L."/>
            <person name="Pitluck S."/>
            <person name="Davenport K."/>
            <person name="Detter J.C."/>
            <person name="Han C."/>
            <person name="Tapia R."/>
            <person name="Land M."/>
            <person name="Hauser L."/>
            <person name="Kyrpides N."/>
            <person name="Ivanova N."/>
            <person name="Ovchinnikova G."/>
            <person name="Vetriani C."/>
            <person name="Woyke T."/>
        </authorList>
    </citation>
    <scope>NUCLEOTIDE SEQUENCE [LARGE SCALE GENOMIC DNA]</scope>
    <source>
        <strain evidence="2">HB-1</strain>
    </source>
</reference>
<evidence type="ECO:0000313" key="2">
    <source>
        <dbReference type="EMBL" id="ADU97063.1"/>
    </source>
</evidence>
<proteinExistence type="predicted"/>
<dbReference type="Pfam" id="PF00111">
    <property type="entry name" value="Fer2"/>
    <property type="match status" value="1"/>
</dbReference>